<organism evidence="1 2">
    <name type="scientific">Glossina austeni</name>
    <name type="common">Savannah tsetse fly</name>
    <dbReference type="NCBI Taxonomy" id="7395"/>
    <lineage>
        <taxon>Eukaryota</taxon>
        <taxon>Metazoa</taxon>
        <taxon>Ecdysozoa</taxon>
        <taxon>Arthropoda</taxon>
        <taxon>Hexapoda</taxon>
        <taxon>Insecta</taxon>
        <taxon>Pterygota</taxon>
        <taxon>Neoptera</taxon>
        <taxon>Endopterygota</taxon>
        <taxon>Diptera</taxon>
        <taxon>Brachycera</taxon>
        <taxon>Muscomorpha</taxon>
        <taxon>Hippoboscoidea</taxon>
        <taxon>Glossinidae</taxon>
        <taxon>Glossina</taxon>
    </lineage>
</organism>
<keyword evidence="2" id="KW-1185">Reference proteome</keyword>
<proteinExistence type="predicted"/>
<protein>
    <submittedName>
        <fullName evidence="1">Uncharacterized protein</fullName>
    </submittedName>
</protein>
<sequence length="105" mass="12051">MTDCKYLIAIEILALEITAQQLSTIHSMAVNLEIHLLILLRQLRQVKIRTSEILGISGYWLLPNPPSFLEMRVYNCNQALRVQPDLNEISFLLFIENGSVFSHLI</sequence>
<evidence type="ECO:0000313" key="2">
    <source>
        <dbReference type="Proteomes" id="UP000078200"/>
    </source>
</evidence>
<evidence type="ECO:0000313" key="1">
    <source>
        <dbReference type="EnsemblMetazoa" id="GAUT050650-PA"/>
    </source>
</evidence>
<dbReference type="EnsemblMetazoa" id="GAUT050650-RA">
    <property type="protein sequence ID" value="GAUT050650-PA"/>
    <property type="gene ID" value="GAUT050650"/>
</dbReference>
<dbReference type="VEuPathDB" id="VectorBase:GAUT050650"/>
<dbReference type="AlphaFoldDB" id="A0A1A9VXD2"/>
<accession>A0A1A9VXD2</accession>
<dbReference type="Proteomes" id="UP000078200">
    <property type="component" value="Unassembled WGS sequence"/>
</dbReference>
<name>A0A1A9VXD2_GLOAU</name>
<reference evidence="1" key="1">
    <citation type="submission" date="2020-05" db="UniProtKB">
        <authorList>
            <consortium name="EnsemblMetazoa"/>
        </authorList>
    </citation>
    <scope>IDENTIFICATION</scope>
    <source>
        <strain evidence="1">TTRI</strain>
    </source>
</reference>